<reference evidence="2" key="1">
    <citation type="journal article" date="2014" name="Genome Announc.">
        <title>Draft Genome Sequence of Clostridium straminisolvens Strain JCM 21531T, Isolated from a Cellulose-Degrading Bacterial Community.</title>
        <authorList>
            <person name="Yuki M."/>
            <person name="Oshima K."/>
            <person name="Suda W."/>
            <person name="Sakamoto M."/>
            <person name="Kitamura K."/>
            <person name="Iida T."/>
            <person name="Hattori M."/>
            <person name="Ohkuma M."/>
        </authorList>
    </citation>
    <scope>NUCLEOTIDE SEQUENCE [LARGE SCALE GENOMIC DNA]</scope>
    <source>
        <strain evidence="2">JCM 21531</strain>
    </source>
</reference>
<keyword evidence="2" id="KW-0645">Protease</keyword>
<feature type="transmembrane region" description="Helical" evidence="1">
    <location>
        <begin position="180"/>
        <end position="200"/>
    </location>
</feature>
<keyword evidence="1" id="KW-0472">Membrane</keyword>
<dbReference type="EMBL" id="BAVR01000013">
    <property type="protein sequence ID" value="GAE88103.1"/>
    <property type="molecule type" value="Genomic_DNA"/>
</dbReference>
<keyword evidence="2" id="KW-0378">Hydrolase</keyword>
<accession>W4V5M0</accession>
<keyword evidence="1" id="KW-1133">Transmembrane helix</keyword>
<keyword evidence="1" id="KW-0812">Transmembrane</keyword>
<evidence type="ECO:0000313" key="3">
    <source>
        <dbReference type="Proteomes" id="UP000019109"/>
    </source>
</evidence>
<sequence>MIIKILSRLLIERGNYVPVTDEKGDVIVSESRAVLQRYGPEGYVIAELVNGDLLSREQIRTGLEMTKARLMQIKKEVSIYYFKVFLFSSDLSEEKLEILASEEYNKKFDGSHLCCMSVNIEKQEFLKYYKYPGINFGIDNQIRYFFSKDFDSNYGNVDFKELVNKKEREYKIDIKTEKPWITYILIAVNIVIWLVLEIYARTKG</sequence>
<dbReference type="Proteomes" id="UP000019109">
    <property type="component" value="Unassembled WGS sequence"/>
</dbReference>
<dbReference type="RefSeq" id="WP_243467268.1">
    <property type="nucleotide sequence ID" value="NZ_BAVR01000013.1"/>
</dbReference>
<evidence type="ECO:0000313" key="2">
    <source>
        <dbReference type="EMBL" id="GAE88103.1"/>
    </source>
</evidence>
<dbReference type="GO" id="GO:0006508">
    <property type="term" value="P:proteolysis"/>
    <property type="evidence" value="ECO:0007669"/>
    <property type="project" value="UniProtKB-KW"/>
</dbReference>
<dbReference type="GO" id="GO:0008233">
    <property type="term" value="F:peptidase activity"/>
    <property type="evidence" value="ECO:0007669"/>
    <property type="project" value="UniProtKB-KW"/>
</dbReference>
<keyword evidence="3" id="KW-1185">Reference proteome</keyword>
<evidence type="ECO:0000256" key="1">
    <source>
        <dbReference type="SAM" id="Phobius"/>
    </source>
</evidence>
<proteinExistence type="predicted"/>
<gene>
    <name evidence="2" type="ORF">JCM21531_1526</name>
</gene>
<dbReference type="STRING" id="1294263.JCM21531_1526"/>
<name>W4V5M0_9FIRM</name>
<comment type="caution">
    <text evidence="2">The sequence shown here is derived from an EMBL/GenBank/DDBJ whole genome shotgun (WGS) entry which is preliminary data.</text>
</comment>
<organism evidence="2 3">
    <name type="scientific">Acetivibrio straminisolvens JCM 21531</name>
    <dbReference type="NCBI Taxonomy" id="1294263"/>
    <lineage>
        <taxon>Bacteria</taxon>
        <taxon>Bacillati</taxon>
        <taxon>Bacillota</taxon>
        <taxon>Clostridia</taxon>
        <taxon>Eubacteriales</taxon>
        <taxon>Oscillospiraceae</taxon>
        <taxon>Acetivibrio</taxon>
    </lineage>
</organism>
<dbReference type="AlphaFoldDB" id="W4V5M0"/>
<protein>
    <submittedName>
        <fullName evidence="2">Rhomboid family serine protease</fullName>
    </submittedName>
</protein>